<accession>A0ACC2VKW4</accession>
<gene>
    <name evidence="1" type="ORF">QFC19_006066</name>
</gene>
<evidence type="ECO:0000313" key="1">
    <source>
        <dbReference type="EMBL" id="KAJ9099451.1"/>
    </source>
</evidence>
<evidence type="ECO:0000313" key="2">
    <source>
        <dbReference type="Proteomes" id="UP001241377"/>
    </source>
</evidence>
<keyword evidence="2" id="KW-1185">Reference proteome</keyword>
<sequence length="514" mass="55402">MDCVITLFIVALDQTIITTILTQVGDKFGAFEKIGWLTSGYLLPTSCLAASYGKISVAFGRKQTMMAGILVFEIGSLISALAQNMNMLIGGRVIQGIGGGAIQAMVVVIMTEVIPISKRSMVFALIGVTFSVASVVGPFVGGAFATHVSWRWCFYVNLPIGGAAAVMLMLGFHPPRPLSNFKAKLALIDYVGTFLLCSGLVLILLAITFGGIEFPWKSGAVISCFILGGLLTFAFIYWNFWFSKNPIILRELVVIPQIDAAVLMAGFNFGFFMAIITYLAVYFQVVFGASAWKSGIDLLPLVISVALSSVFNGMFMRFTHYIKVTMMVSAVLGPIGCGLLLVLDKNSSVANRIGLLIPVGVSIGFMFQSTMLACQVEAPNTVVGSLIAVTVLQNFVKSTGGVLGISIAQLIFQTTGSAYIEKLRNRLPNDPQYDSIRNIPSRAIISTPEIIKKLSPAARSLVIEQFMKALKNVFYFSLAMALAGFLAAIFTTNKTIPKDDEVATKEAKKKDVEA</sequence>
<organism evidence="1 2">
    <name type="scientific">Naganishia cerealis</name>
    <dbReference type="NCBI Taxonomy" id="610337"/>
    <lineage>
        <taxon>Eukaryota</taxon>
        <taxon>Fungi</taxon>
        <taxon>Dikarya</taxon>
        <taxon>Basidiomycota</taxon>
        <taxon>Agaricomycotina</taxon>
        <taxon>Tremellomycetes</taxon>
        <taxon>Filobasidiales</taxon>
        <taxon>Filobasidiaceae</taxon>
        <taxon>Naganishia</taxon>
    </lineage>
</organism>
<reference evidence="1" key="1">
    <citation type="submission" date="2023-04" db="EMBL/GenBank/DDBJ databases">
        <title>Draft Genome sequencing of Naganishia species isolated from polar environments using Oxford Nanopore Technology.</title>
        <authorList>
            <person name="Leo P."/>
            <person name="Venkateswaran K."/>
        </authorList>
    </citation>
    <scope>NUCLEOTIDE SEQUENCE</scope>
    <source>
        <strain evidence="1">MNA-CCFEE 5261</strain>
    </source>
</reference>
<dbReference type="Proteomes" id="UP001241377">
    <property type="component" value="Unassembled WGS sequence"/>
</dbReference>
<proteinExistence type="predicted"/>
<name>A0ACC2VKW4_9TREE</name>
<comment type="caution">
    <text evidence="1">The sequence shown here is derived from an EMBL/GenBank/DDBJ whole genome shotgun (WGS) entry which is preliminary data.</text>
</comment>
<dbReference type="EMBL" id="JASBWR010000070">
    <property type="protein sequence ID" value="KAJ9099451.1"/>
    <property type="molecule type" value="Genomic_DNA"/>
</dbReference>
<protein>
    <submittedName>
        <fullName evidence="1">Uncharacterized protein</fullName>
    </submittedName>
</protein>